<name>A0A7R8W3U6_9CRUS</name>
<evidence type="ECO:0000256" key="5">
    <source>
        <dbReference type="ARBA" id="ARBA00034746"/>
    </source>
</evidence>
<dbReference type="Pfam" id="PF07946">
    <property type="entry name" value="CCDC47"/>
    <property type="match status" value="1"/>
</dbReference>
<evidence type="ECO:0000256" key="10">
    <source>
        <dbReference type="SAM" id="SignalP"/>
    </source>
</evidence>
<evidence type="ECO:0000256" key="4">
    <source>
        <dbReference type="ARBA" id="ARBA00034697"/>
    </source>
</evidence>
<dbReference type="OrthoDB" id="10039147at2759"/>
<feature type="transmembrane region" description="Helical" evidence="9">
    <location>
        <begin position="147"/>
        <end position="166"/>
    </location>
</feature>
<dbReference type="PANTHER" id="PTHR12883:SF0">
    <property type="entry name" value="PAT COMPLEX SUBUNIT CCDC47"/>
    <property type="match status" value="1"/>
</dbReference>
<evidence type="ECO:0000256" key="8">
    <source>
        <dbReference type="SAM" id="MobiDB-lite"/>
    </source>
</evidence>
<dbReference type="InterPro" id="IPR012879">
    <property type="entry name" value="CCDC47"/>
</dbReference>
<keyword evidence="2 9" id="KW-1133">Transmembrane helix</keyword>
<dbReference type="GO" id="GO:0032469">
    <property type="term" value="P:endoplasmic reticulum calcium ion homeostasis"/>
    <property type="evidence" value="ECO:0007669"/>
    <property type="project" value="InterPro"/>
</dbReference>
<keyword evidence="3 9" id="KW-0472">Membrane</keyword>
<dbReference type="PROSITE" id="PS51257">
    <property type="entry name" value="PROKAR_LIPOPROTEIN"/>
    <property type="match status" value="1"/>
</dbReference>
<evidence type="ECO:0000256" key="3">
    <source>
        <dbReference type="ARBA" id="ARBA00023136"/>
    </source>
</evidence>
<feature type="chain" id="PRO_5043456375" description="PAT complex subunit CCDC47" evidence="10">
    <location>
        <begin position="37"/>
        <end position="633"/>
    </location>
</feature>
<feature type="region of interest" description="Disordered" evidence="8">
    <location>
        <begin position="451"/>
        <end position="475"/>
    </location>
</feature>
<dbReference type="GO" id="GO:0030867">
    <property type="term" value="C:rough endoplasmic reticulum membrane"/>
    <property type="evidence" value="ECO:0007669"/>
    <property type="project" value="UniProtKB-SubCell"/>
</dbReference>
<protein>
    <recommendedName>
        <fullName evidence="6">PAT complex subunit CCDC47</fullName>
    </recommendedName>
    <alternativeName>
        <fullName evidence="7">Coiled-coil domain-containing protein 47</fullName>
    </alternativeName>
</protein>
<dbReference type="EMBL" id="OB660352">
    <property type="protein sequence ID" value="CAD7224338.1"/>
    <property type="molecule type" value="Genomic_DNA"/>
</dbReference>
<sequence>MACPSRHATLSNRGNRWLCVLFVVFLTVLSCSLIEAQQKGRFVAEDLEDNDFADFEEFDEEFSDQSLPVGSSDGGSDQGRMQAESEREFLDGDDGVTISDELDDDASEMDFDADEFEGVGEEAVKGDVPTINIAKVPVYIGTRWDNYVLEMLFVAGLVVYLLNFLMGRNKNARLASNWLAAHRQLLEENFAAIGDEVKPDSSGQGDPLMKESEHVFRLWCSGRQCCEGMLVELKFLKRQDLVSVLANFFKKGSDMVEIQVNLGHDDLDTYVMAIAQKRIATKYIREMNDLSTYCPDRKSGERLSLPPCYTVANEIGEALQAVLDPKLTWMLNKYSDVIQLIHISDQFSGPKLPDDGSNLTLPVTKRVLICHFILQPSPEYPGDDLPDASNSSPNSATTAAGSMRTLLQLVFHLVDRLRKIRLSREARVRAEKNRARVQELYLKTTHAARAEAAQIKREEKKREEKERIMEEDDPAKQRRWEEREYRKQMKKKLPKFKQLKVKAIVRELKPSIFMNLRLDKVAHPFSGLIGPLGSIYTSSRSGSREQDPAGRKWKRKWSSGKSLLLPPAGVSKVAGNSQRETATAGSVNASAGFAAGNLLLLKHLHFPAIRSSRKLLPLPAGSVNGPLVPCLST</sequence>
<keyword evidence="1 9" id="KW-0812">Transmembrane</keyword>
<reference evidence="11" key="1">
    <citation type="submission" date="2020-11" db="EMBL/GenBank/DDBJ databases">
        <authorList>
            <person name="Tran Van P."/>
        </authorList>
    </citation>
    <scope>NUCLEOTIDE SEQUENCE</scope>
</reference>
<gene>
    <name evidence="11" type="ORF">CTOB1V02_LOCUS2305</name>
</gene>
<accession>A0A7R8W3U6</accession>
<keyword evidence="10" id="KW-0732">Signal</keyword>
<evidence type="ECO:0000256" key="1">
    <source>
        <dbReference type="ARBA" id="ARBA00022692"/>
    </source>
</evidence>
<evidence type="ECO:0000256" key="2">
    <source>
        <dbReference type="ARBA" id="ARBA00022989"/>
    </source>
</evidence>
<comment type="subcellular location">
    <subcellularLocation>
        <location evidence="4">Rough endoplasmic reticulum membrane</location>
        <topology evidence="4">Single-pass type I membrane protein</topology>
    </subcellularLocation>
</comment>
<evidence type="ECO:0000256" key="6">
    <source>
        <dbReference type="ARBA" id="ARBA00034875"/>
    </source>
</evidence>
<evidence type="ECO:0000256" key="7">
    <source>
        <dbReference type="ARBA" id="ARBA00034902"/>
    </source>
</evidence>
<dbReference type="PANTHER" id="PTHR12883">
    <property type="entry name" value="ADIPOCYTE-SPECIFIC PROTEIN 4-RELATED"/>
    <property type="match status" value="1"/>
</dbReference>
<comment type="similarity">
    <text evidence="5">Belongs to the CCDC47 family.</text>
</comment>
<dbReference type="GO" id="GO:0005509">
    <property type="term" value="F:calcium ion binding"/>
    <property type="evidence" value="ECO:0007669"/>
    <property type="project" value="InterPro"/>
</dbReference>
<evidence type="ECO:0000256" key="9">
    <source>
        <dbReference type="SAM" id="Phobius"/>
    </source>
</evidence>
<feature type="signal peptide" evidence="10">
    <location>
        <begin position="1"/>
        <end position="36"/>
    </location>
</feature>
<feature type="region of interest" description="Disordered" evidence="8">
    <location>
        <begin position="61"/>
        <end position="85"/>
    </location>
</feature>
<proteinExistence type="inferred from homology"/>
<evidence type="ECO:0000313" key="11">
    <source>
        <dbReference type="EMBL" id="CAD7224338.1"/>
    </source>
</evidence>
<organism evidence="11">
    <name type="scientific">Cyprideis torosa</name>
    <dbReference type="NCBI Taxonomy" id="163714"/>
    <lineage>
        <taxon>Eukaryota</taxon>
        <taxon>Metazoa</taxon>
        <taxon>Ecdysozoa</taxon>
        <taxon>Arthropoda</taxon>
        <taxon>Crustacea</taxon>
        <taxon>Oligostraca</taxon>
        <taxon>Ostracoda</taxon>
        <taxon>Podocopa</taxon>
        <taxon>Podocopida</taxon>
        <taxon>Cytherocopina</taxon>
        <taxon>Cytheroidea</taxon>
        <taxon>Cytherideidae</taxon>
        <taxon>Cyprideis</taxon>
    </lineage>
</organism>
<dbReference type="AlphaFoldDB" id="A0A7R8W3U6"/>
<feature type="compositionally biased region" description="Basic and acidic residues" evidence="8">
    <location>
        <begin position="454"/>
        <end position="475"/>
    </location>
</feature>